<name>A0A9R1WBR1_LACSA</name>
<keyword evidence="2" id="KW-0812">Transmembrane</keyword>
<accession>A0A9R1WBR1</accession>
<gene>
    <name evidence="3" type="ORF">LSAT_V11C200070640</name>
</gene>
<reference evidence="3 4" key="1">
    <citation type="journal article" date="2017" name="Nat. Commun.">
        <title>Genome assembly with in vitro proximity ligation data and whole-genome triplication in lettuce.</title>
        <authorList>
            <person name="Reyes-Chin-Wo S."/>
            <person name="Wang Z."/>
            <person name="Yang X."/>
            <person name="Kozik A."/>
            <person name="Arikit S."/>
            <person name="Song C."/>
            <person name="Xia L."/>
            <person name="Froenicke L."/>
            <person name="Lavelle D.O."/>
            <person name="Truco M.J."/>
            <person name="Xia R."/>
            <person name="Zhu S."/>
            <person name="Xu C."/>
            <person name="Xu H."/>
            <person name="Xu X."/>
            <person name="Cox K."/>
            <person name="Korf I."/>
            <person name="Meyers B.C."/>
            <person name="Michelmore R.W."/>
        </authorList>
    </citation>
    <scope>NUCLEOTIDE SEQUENCE [LARGE SCALE GENOMIC DNA]</scope>
    <source>
        <strain evidence="4">cv. Salinas</strain>
        <tissue evidence="3">Seedlings</tissue>
    </source>
</reference>
<dbReference type="Proteomes" id="UP000235145">
    <property type="component" value="Unassembled WGS sequence"/>
</dbReference>
<organism evidence="3 4">
    <name type="scientific">Lactuca sativa</name>
    <name type="common">Garden lettuce</name>
    <dbReference type="NCBI Taxonomy" id="4236"/>
    <lineage>
        <taxon>Eukaryota</taxon>
        <taxon>Viridiplantae</taxon>
        <taxon>Streptophyta</taxon>
        <taxon>Embryophyta</taxon>
        <taxon>Tracheophyta</taxon>
        <taxon>Spermatophyta</taxon>
        <taxon>Magnoliopsida</taxon>
        <taxon>eudicotyledons</taxon>
        <taxon>Gunneridae</taxon>
        <taxon>Pentapetalae</taxon>
        <taxon>asterids</taxon>
        <taxon>campanulids</taxon>
        <taxon>Asterales</taxon>
        <taxon>Asteraceae</taxon>
        <taxon>Cichorioideae</taxon>
        <taxon>Cichorieae</taxon>
        <taxon>Lactucinae</taxon>
        <taxon>Lactuca</taxon>
    </lineage>
</organism>
<keyword evidence="4" id="KW-1185">Reference proteome</keyword>
<sequence>MKVQVFKLGNCKEVQREEASGQHRSRGRSWQKRSMSATDITDELPIYNPASTIGWRERESQSWSTRSVVKYKRIHLIPLVVMLCFFILWCFSTSVYLLRKFGLDNDELIVCFVSKLFKSNIYTFDVYYLFLFVELETKYGRTHFVPRAKKPKQKNAETDVDLTVLALESPPDGFLSLSNGPYASLAVLHQPHVSFLDSHDHNAPLTASHEPHASFSVSHELKPPLSVSHDPSASFSDSHESNKLLSDPHELEASYTVSHDAISYPGISNEDAP</sequence>
<protein>
    <submittedName>
        <fullName evidence="3">Uncharacterized protein</fullName>
    </submittedName>
</protein>
<dbReference type="AlphaFoldDB" id="A0A9R1WBR1"/>
<dbReference type="EMBL" id="NBSK02000002">
    <property type="protein sequence ID" value="KAJ0219957.1"/>
    <property type="molecule type" value="Genomic_DNA"/>
</dbReference>
<evidence type="ECO:0000256" key="1">
    <source>
        <dbReference type="SAM" id="MobiDB-lite"/>
    </source>
</evidence>
<dbReference type="PANTHER" id="PTHR34189">
    <property type="entry name" value="TRANSMEMBRANE PROTEIN"/>
    <property type="match status" value="1"/>
</dbReference>
<feature type="region of interest" description="Disordered" evidence="1">
    <location>
        <begin position="218"/>
        <end position="257"/>
    </location>
</feature>
<evidence type="ECO:0000313" key="3">
    <source>
        <dbReference type="EMBL" id="KAJ0219957.1"/>
    </source>
</evidence>
<feature type="transmembrane region" description="Helical" evidence="2">
    <location>
        <begin position="76"/>
        <end position="98"/>
    </location>
</feature>
<comment type="caution">
    <text evidence="3">The sequence shown here is derived from an EMBL/GenBank/DDBJ whole genome shotgun (WGS) entry which is preliminary data.</text>
</comment>
<dbReference type="PANTHER" id="PTHR34189:SF20">
    <property type="entry name" value="TRANSMEMBRANE PROTEIN"/>
    <property type="match status" value="1"/>
</dbReference>
<keyword evidence="2" id="KW-1133">Transmembrane helix</keyword>
<proteinExistence type="predicted"/>
<evidence type="ECO:0000313" key="4">
    <source>
        <dbReference type="Proteomes" id="UP000235145"/>
    </source>
</evidence>
<evidence type="ECO:0000256" key="2">
    <source>
        <dbReference type="SAM" id="Phobius"/>
    </source>
</evidence>
<keyword evidence="2" id="KW-0472">Membrane</keyword>
<feature type="compositionally biased region" description="Basic and acidic residues" evidence="1">
    <location>
        <begin position="237"/>
        <end position="252"/>
    </location>
</feature>